<dbReference type="GO" id="GO:0032993">
    <property type="term" value="C:protein-DNA complex"/>
    <property type="evidence" value="ECO:0007669"/>
    <property type="project" value="TreeGrafter"/>
</dbReference>
<dbReference type="GO" id="GO:0006355">
    <property type="term" value="P:regulation of DNA-templated transcription"/>
    <property type="evidence" value="ECO:0007669"/>
    <property type="project" value="InterPro"/>
</dbReference>
<dbReference type="InterPro" id="IPR001867">
    <property type="entry name" value="OmpR/PhoB-type_DNA-bd"/>
</dbReference>
<dbReference type="PROSITE" id="PS50110">
    <property type="entry name" value="RESPONSE_REGULATORY"/>
    <property type="match status" value="1"/>
</dbReference>
<keyword evidence="4 7" id="KW-0238">DNA-binding</keyword>
<dbReference type="PROSITE" id="PS51755">
    <property type="entry name" value="OMPR_PHOB"/>
    <property type="match status" value="1"/>
</dbReference>
<dbReference type="RefSeq" id="WP_260763513.1">
    <property type="nucleotide sequence ID" value="NZ_CP045921.1"/>
</dbReference>
<dbReference type="Pfam" id="PF00486">
    <property type="entry name" value="Trans_reg_C"/>
    <property type="match status" value="1"/>
</dbReference>
<dbReference type="InterPro" id="IPR036388">
    <property type="entry name" value="WH-like_DNA-bd_sf"/>
</dbReference>
<feature type="modified residue" description="4-aspartylphosphate" evidence="6">
    <location>
        <position position="51"/>
    </location>
</feature>
<evidence type="ECO:0000256" key="3">
    <source>
        <dbReference type="ARBA" id="ARBA00023015"/>
    </source>
</evidence>
<feature type="DNA-binding region" description="OmpR/PhoB-type" evidence="7">
    <location>
        <begin position="125"/>
        <end position="225"/>
    </location>
</feature>
<evidence type="ECO:0000256" key="5">
    <source>
        <dbReference type="ARBA" id="ARBA00023163"/>
    </source>
</evidence>
<keyword evidence="1 6" id="KW-0597">Phosphoprotein</keyword>
<dbReference type="CDD" id="cd00383">
    <property type="entry name" value="trans_reg_C"/>
    <property type="match status" value="1"/>
</dbReference>
<evidence type="ECO:0000256" key="6">
    <source>
        <dbReference type="PROSITE-ProRule" id="PRU00169"/>
    </source>
</evidence>
<dbReference type="AlphaFoldDB" id="A0A857MI93"/>
<gene>
    <name evidence="10" type="ORF">GII36_00205</name>
</gene>
<evidence type="ECO:0000256" key="1">
    <source>
        <dbReference type="ARBA" id="ARBA00022553"/>
    </source>
</evidence>
<evidence type="ECO:0000256" key="7">
    <source>
        <dbReference type="PROSITE-ProRule" id="PRU01091"/>
    </source>
</evidence>
<dbReference type="Gene3D" id="6.10.250.690">
    <property type="match status" value="1"/>
</dbReference>
<dbReference type="KEGG" id="mama:GII36_00205"/>
<reference evidence="10" key="1">
    <citation type="journal article" date="2021" name="Nat. Microbiol.">
        <title>Cocultivation of an ultrasmall environmental parasitic bacterium with lytic ability against bacteria associated with wastewater foams.</title>
        <authorList>
            <person name="Batinovic S."/>
            <person name="Rose J.J.A."/>
            <person name="Ratcliffe J."/>
            <person name="Seviour R.J."/>
            <person name="Petrovski S."/>
        </authorList>
    </citation>
    <scope>NUCLEOTIDE SEQUENCE</scope>
    <source>
        <strain evidence="10">JR1</strain>
    </source>
</reference>
<dbReference type="PANTHER" id="PTHR48111">
    <property type="entry name" value="REGULATOR OF RPOS"/>
    <property type="match status" value="1"/>
</dbReference>
<dbReference type="PANTHER" id="PTHR48111:SF22">
    <property type="entry name" value="REGULATOR OF RPOS"/>
    <property type="match status" value="1"/>
</dbReference>
<keyword evidence="11" id="KW-1185">Reference proteome</keyword>
<dbReference type="InterPro" id="IPR001789">
    <property type="entry name" value="Sig_transdc_resp-reg_receiver"/>
</dbReference>
<dbReference type="InterPro" id="IPR039420">
    <property type="entry name" value="WalR-like"/>
</dbReference>
<dbReference type="SMART" id="SM00862">
    <property type="entry name" value="Trans_reg_C"/>
    <property type="match status" value="1"/>
</dbReference>
<keyword evidence="5" id="KW-0804">Transcription</keyword>
<keyword evidence="3" id="KW-0805">Transcription regulation</keyword>
<dbReference type="Proteomes" id="UP001059824">
    <property type="component" value="Chromosome"/>
</dbReference>
<dbReference type="SUPFAM" id="SSF52172">
    <property type="entry name" value="CheY-like"/>
    <property type="match status" value="1"/>
</dbReference>
<evidence type="ECO:0000259" key="9">
    <source>
        <dbReference type="PROSITE" id="PS51755"/>
    </source>
</evidence>
<sequence length="227" mass="25544">MRLLVVEDEARIAEAIKRALELHHYAVDIVHDADSGLTAAAHPDYDMVILDRMLPGNNDGIGIAQELRNQGVDTPIIMLTALGEVDDRVVGLQAGADDYLQKPFAMKELIARVQTLFRRPRYTLGTTLKIDDLQYDPVTFQATRSGKQLSLSNKEIKLLEYMLYNQGQVISKDKIITHVWDEDALIVPNTVEVYMGYLRKKIDANFPDRPPLIHTVRGFGYQLGVIA</sequence>
<accession>A0A857MI93</accession>
<evidence type="ECO:0000313" key="10">
    <source>
        <dbReference type="EMBL" id="QHN42284.1"/>
    </source>
</evidence>
<dbReference type="SMART" id="SM00448">
    <property type="entry name" value="REC"/>
    <property type="match status" value="1"/>
</dbReference>
<dbReference type="Gene3D" id="1.10.10.10">
    <property type="entry name" value="Winged helix-like DNA-binding domain superfamily/Winged helix DNA-binding domain"/>
    <property type="match status" value="1"/>
</dbReference>
<protein>
    <submittedName>
        <fullName evidence="10">Response regulator</fullName>
    </submittedName>
</protein>
<name>A0A857MI93_9BACT</name>
<dbReference type="GO" id="GO:0005829">
    <property type="term" value="C:cytosol"/>
    <property type="evidence" value="ECO:0007669"/>
    <property type="project" value="TreeGrafter"/>
</dbReference>
<dbReference type="GO" id="GO:0000156">
    <property type="term" value="F:phosphorelay response regulator activity"/>
    <property type="evidence" value="ECO:0007669"/>
    <property type="project" value="TreeGrafter"/>
</dbReference>
<dbReference type="GO" id="GO:0000976">
    <property type="term" value="F:transcription cis-regulatory region binding"/>
    <property type="evidence" value="ECO:0007669"/>
    <property type="project" value="TreeGrafter"/>
</dbReference>
<feature type="domain" description="Response regulatory" evidence="8">
    <location>
        <begin position="2"/>
        <end position="117"/>
    </location>
</feature>
<dbReference type="Pfam" id="PF00072">
    <property type="entry name" value="Response_reg"/>
    <property type="match status" value="1"/>
</dbReference>
<evidence type="ECO:0000256" key="4">
    <source>
        <dbReference type="ARBA" id="ARBA00023125"/>
    </source>
</evidence>
<evidence type="ECO:0000313" key="11">
    <source>
        <dbReference type="Proteomes" id="UP001059824"/>
    </source>
</evidence>
<dbReference type="Gene3D" id="3.40.50.2300">
    <property type="match status" value="1"/>
</dbReference>
<dbReference type="InterPro" id="IPR011006">
    <property type="entry name" value="CheY-like_superfamily"/>
</dbReference>
<feature type="domain" description="OmpR/PhoB-type" evidence="9">
    <location>
        <begin position="125"/>
        <end position="225"/>
    </location>
</feature>
<keyword evidence="2" id="KW-0902">Two-component regulatory system</keyword>
<evidence type="ECO:0000256" key="2">
    <source>
        <dbReference type="ARBA" id="ARBA00023012"/>
    </source>
</evidence>
<evidence type="ECO:0000259" key="8">
    <source>
        <dbReference type="PROSITE" id="PS50110"/>
    </source>
</evidence>
<organism evidence="10 11">
    <name type="scientific">Candidatus Mycosynbacter amalyticus</name>
    <dbReference type="NCBI Taxonomy" id="2665156"/>
    <lineage>
        <taxon>Bacteria</taxon>
        <taxon>Candidatus Saccharimonadota</taxon>
        <taxon>Candidatus Saccharimonadota incertae sedis</taxon>
        <taxon>Candidatus Mycosynbacter</taxon>
    </lineage>
</organism>
<proteinExistence type="predicted"/>
<dbReference type="EMBL" id="CP045921">
    <property type="protein sequence ID" value="QHN42284.1"/>
    <property type="molecule type" value="Genomic_DNA"/>
</dbReference>